<dbReference type="InterPro" id="IPR036388">
    <property type="entry name" value="WH-like_DNA-bd_sf"/>
</dbReference>
<evidence type="ECO:0000313" key="4">
    <source>
        <dbReference type="EMBL" id="GGJ12576.1"/>
    </source>
</evidence>
<dbReference type="InterPro" id="IPR000944">
    <property type="entry name" value="Tscrpt_reg_Rrf2"/>
</dbReference>
<dbReference type="Pfam" id="PF13561">
    <property type="entry name" value="adh_short_C2"/>
    <property type="match status" value="1"/>
</dbReference>
<reference evidence="4" key="1">
    <citation type="journal article" date="2014" name="Int. J. Syst. Evol. Microbiol.">
        <title>Complete genome sequence of Corynebacterium casei LMG S-19264T (=DSM 44701T), isolated from a smear-ripened cheese.</title>
        <authorList>
            <consortium name="US DOE Joint Genome Institute (JGI-PGF)"/>
            <person name="Walter F."/>
            <person name="Albersmeier A."/>
            <person name="Kalinowski J."/>
            <person name="Ruckert C."/>
        </authorList>
    </citation>
    <scope>NUCLEOTIDE SEQUENCE</scope>
    <source>
        <strain evidence="4">CGMCC 1.3617</strain>
    </source>
</reference>
<dbReference type="PROSITE" id="PS51197">
    <property type="entry name" value="HTH_RRF2_2"/>
    <property type="match status" value="1"/>
</dbReference>
<gene>
    <name evidence="4" type="ORF">GCM10011320_19770</name>
</gene>
<organism evidence="4 5">
    <name type="scientific">Neoroseomonas lacus</name>
    <dbReference type="NCBI Taxonomy" id="287609"/>
    <lineage>
        <taxon>Bacteria</taxon>
        <taxon>Pseudomonadati</taxon>
        <taxon>Pseudomonadota</taxon>
        <taxon>Alphaproteobacteria</taxon>
        <taxon>Acetobacterales</taxon>
        <taxon>Acetobacteraceae</taxon>
        <taxon>Neoroseomonas</taxon>
    </lineage>
</organism>
<dbReference type="InterPro" id="IPR036291">
    <property type="entry name" value="NAD(P)-bd_dom_sf"/>
</dbReference>
<dbReference type="SUPFAM" id="SSF46785">
    <property type="entry name" value="Winged helix' DNA-binding domain"/>
    <property type="match status" value="1"/>
</dbReference>
<feature type="domain" description="Ketoreductase" evidence="3">
    <location>
        <begin position="112"/>
        <end position="292"/>
    </location>
</feature>
<protein>
    <recommendedName>
        <fullName evidence="3">Ketoreductase domain-containing protein</fullName>
    </recommendedName>
</protein>
<dbReference type="PANTHER" id="PTHR42879">
    <property type="entry name" value="3-OXOACYL-(ACYL-CARRIER-PROTEIN) REDUCTASE"/>
    <property type="match status" value="1"/>
</dbReference>
<keyword evidence="5" id="KW-1185">Reference proteome</keyword>
<dbReference type="InterPro" id="IPR057326">
    <property type="entry name" value="KR_dom"/>
</dbReference>
<evidence type="ECO:0000313" key="5">
    <source>
        <dbReference type="Proteomes" id="UP000661507"/>
    </source>
</evidence>
<keyword evidence="2" id="KW-0560">Oxidoreductase</keyword>
<dbReference type="PRINTS" id="PR00081">
    <property type="entry name" value="GDHRDH"/>
</dbReference>
<name>A0A917KJS4_9PROT</name>
<dbReference type="Gene3D" id="1.10.10.10">
    <property type="entry name" value="Winged helix-like DNA-binding domain superfamily/Winged helix DNA-binding domain"/>
    <property type="match status" value="1"/>
</dbReference>
<dbReference type="PANTHER" id="PTHR42879:SF2">
    <property type="entry name" value="3-OXOACYL-[ACYL-CARRIER-PROTEIN] REDUCTASE FABG"/>
    <property type="match status" value="1"/>
</dbReference>
<evidence type="ECO:0000256" key="1">
    <source>
        <dbReference type="ARBA" id="ARBA00006484"/>
    </source>
</evidence>
<dbReference type="GO" id="GO:0016491">
    <property type="term" value="F:oxidoreductase activity"/>
    <property type="evidence" value="ECO:0007669"/>
    <property type="project" value="UniProtKB-KW"/>
</dbReference>
<dbReference type="EMBL" id="BMKW01000004">
    <property type="protein sequence ID" value="GGJ12576.1"/>
    <property type="molecule type" value="Genomic_DNA"/>
</dbReference>
<dbReference type="PRINTS" id="PR00080">
    <property type="entry name" value="SDRFAMILY"/>
</dbReference>
<dbReference type="SUPFAM" id="SSF51735">
    <property type="entry name" value="NAD(P)-binding Rossmann-fold domains"/>
    <property type="match status" value="1"/>
</dbReference>
<evidence type="ECO:0000259" key="3">
    <source>
        <dbReference type="SMART" id="SM00822"/>
    </source>
</evidence>
<evidence type="ECO:0000256" key="2">
    <source>
        <dbReference type="ARBA" id="ARBA00023002"/>
    </source>
</evidence>
<dbReference type="InterPro" id="IPR002347">
    <property type="entry name" value="SDR_fam"/>
</dbReference>
<dbReference type="Gene3D" id="3.40.50.720">
    <property type="entry name" value="NAD(P)-binding Rossmann-like Domain"/>
    <property type="match status" value="1"/>
</dbReference>
<dbReference type="FunFam" id="3.40.50.720:FF:000173">
    <property type="entry name" value="3-oxoacyl-[acyl-carrier protein] reductase"/>
    <property type="match status" value="1"/>
</dbReference>
<dbReference type="SMART" id="SM00822">
    <property type="entry name" value="PKS_KR"/>
    <property type="match status" value="1"/>
</dbReference>
<comment type="caution">
    <text evidence="4">The sequence shown here is derived from an EMBL/GenBank/DDBJ whole genome shotgun (WGS) entry which is preliminary data.</text>
</comment>
<dbReference type="AlphaFoldDB" id="A0A917KJS4"/>
<dbReference type="InterPro" id="IPR036390">
    <property type="entry name" value="WH_DNA-bd_sf"/>
</dbReference>
<accession>A0A917KJS4</accession>
<dbReference type="RefSeq" id="WP_268238116.1">
    <property type="nucleotide sequence ID" value="NZ_BMKW01000004.1"/>
</dbReference>
<proteinExistence type="inferred from homology"/>
<comment type="similarity">
    <text evidence="1">Belongs to the short-chain dehydrogenases/reductases (SDR) family.</text>
</comment>
<reference evidence="4" key="2">
    <citation type="submission" date="2020-09" db="EMBL/GenBank/DDBJ databases">
        <authorList>
            <person name="Sun Q."/>
            <person name="Zhou Y."/>
        </authorList>
    </citation>
    <scope>NUCLEOTIDE SEQUENCE</scope>
    <source>
        <strain evidence="4">CGMCC 1.3617</strain>
    </source>
</reference>
<dbReference type="InterPro" id="IPR050259">
    <property type="entry name" value="SDR"/>
</dbReference>
<dbReference type="Proteomes" id="UP000661507">
    <property type="component" value="Unassembled WGS sequence"/>
</dbReference>
<dbReference type="Pfam" id="PF02082">
    <property type="entry name" value="Rrf2"/>
    <property type="match status" value="1"/>
</dbReference>
<sequence length="355" mass="36269">MPRLAWCGPGAGAGGGVALAMAPATLSLGAVVRRFEAGQALVGCFRPDGGACCLSPDCRLKGMLWQAREAFLARLDATTLADCRPPPAASARRVVSRRQTQEERMAGTLAGKVALVTGAGKNIGRAIALTLARDGATVVVNGRADAAAIEAVADEIRAAGGQASALLADVSQEDAVVAMAAEIVRRHSGIDILVCNAGLRRQTSFLDMSLAEWREILSVALDGAFILARAFAPQMIARGGGSIVALSGISTHVGTPNRAHVSASKSGLEGLMRALAVELGPQGIRANCVAPGAVDTTRGASAGAMPQTLGRDQGIPQRRKASVQEIADVVRLLAGPEGGYVTGQTIHVNGGAFLT</sequence>